<dbReference type="InterPro" id="IPR050834">
    <property type="entry name" value="Glycosyltransf_2"/>
</dbReference>
<dbReference type="Gene3D" id="3.90.550.10">
    <property type="entry name" value="Spore Coat Polysaccharide Biosynthesis Protein SpsA, Chain A"/>
    <property type="match status" value="1"/>
</dbReference>
<feature type="domain" description="Glycosyltransferase 2-like" evidence="4">
    <location>
        <begin position="12"/>
        <end position="134"/>
    </location>
</feature>
<dbReference type="Pfam" id="PF00535">
    <property type="entry name" value="Glycos_transf_2"/>
    <property type="match status" value="1"/>
</dbReference>
<dbReference type="GO" id="GO:0016757">
    <property type="term" value="F:glycosyltransferase activity"/>
    <property type="evidence" value="ECO:0007669"/>
    <property type="project" value="UniProtKB-KW"/>
</dbReference>
<evidence type="ECO:0000256" key="3">
    <source>
        <dbReference type="ARBA" id="ARBA00022679"/>
    </source>
</evidence>
<keyword evidence="2" id="KW-0328">Glycosyltransferase</keyword>
<dbReference type="RefSeq" id="WP_025503940.1">
    <property type="nucleotide sequence ID" value="NZ_CP085857.1"/>
</dbReference>
<proteinExistence type="inferred from homology"/>
<keyword evidence="3 5" id="KW-0808">Transferase</keyword>
<gene>
    <name evidence="5" type="primary">amsE</name>
</gene>
<dbReference type="AlphaFoldDB" id="A0A5P4S5Y1"/>
<evidence type="ECO:0000256" key="2">
    <source>
        <dbReference type="ARBA" id="ARBA00022676"/>
    </source>
</evidence>
<accession>A0A5P4S5Y1</accession>
<dbReference type="InterPro" id="IPR001173">
    <property type="entry name" value="Glyco_trans_2-like"/>
</dbReference>
<dbReference type="PANTHER" id="PTHR43685">
    <property type="entry name" value="GLYCOSYLTRANSFERASE"/>
    <property type="match status" value="1"/>
</dbReference>
<evidence type="ECO:0000256" key="1">
    <source>
        <dbReference type="ARBA" id="ARBA00006739"/>
    </source>
</evidence>
<dbReference type="InterPro" id="IPR029044">
    <property type="entry name" value="Nucleotide-diphossugar_trans"/>
</dbReference>
<name>A0A5P4S5Y1_VIBPH</name>
<dbReference type="PANTHER" id="PTHR43685:SF5">
    <property type="entry name" value="GLYCOSYLTRANSFERASE EPSE-RELATED"/>
    <property type="match status" value="1"/>
</dbReference>
<dbReference type="SUPFAM" id="SSF53448">
    <property type="entry name" value="Nucleotide-diphospho-sugar transferases"/>
    <property type="match status" value="1"/>
</dbReference>
<protein>
    <submittedName>
        <fullName evidence="5">Glycosyl transferase</fullName>
    </submittedName>
</protein>
<evidence type="ECO:0000313" key="5">
    <source>
        <dbReference type="EMBL" id="QFC17956.1"/>
    </source>
</evidence>
<sequence>MKVSYLMSLYSKENPKYLNDAFLSLSLQTYIIDEIVLVIDGPITNELESVISKWDEALPFRLLRLDKNVGLAQALNKGLEICSNELVFRMDTDDVSEPNRTECQVRFMLQSNVDILGSQAVDIDENGNYIKDRQVPFDHETISKLIWCCPMIHPSVCFWKSSIKSIGSYAIDCPHRQDDYELWIRAESLGLKFANLPQRLIKYRTVKGYRSKNSFMVGVNRFKLGLPALIKNDLRLVSILSLSYPMIRSVLPDFLLDKFENWVSLFDPRTKKYEK</sequence>
<evidence type="ECO:0000259" key="4">
    <source>
        <dbReference type="Pfam" id="PF00535"/>
    </source>
</evidence>
<comment type="similarity">
    <text evidence="1">Belongs to the glycosyltransferase 2 family.</text>
</comment>
<organism evidence="5">
    <name type="scientific">Vibrio parahaemolyticus</name>
    <dbReference type="NCBI Taxonomy" id="670"/>
    <lineage>
        <taxon>Bacteria</taxon>
        <taxon>Pseudomonadati</taxon>
        <taxon>Pseudomonadota</taxon>
        <taxon>Gammaproteobacteria</taxon>
        <taxon>Vibrionales</taxon>
        <taxon>Vibrionaceae</taxon>
        <taxon>Vibrio</taxon>
    </lineage>
</organism>
<reference evidence="5" key="1">
    <citation type="journal article" date="2019" name="Int. J. Food Microbiol.">
        <title>Developing a novel molecular serotyping system based on capsular polysaccharide synthesis gene clusters of Vibrio parahaemolyticus.</title>
        <authorList>
            <person name="Pang Y."/>
            <person name="Guo X."/>
            <person name="Tian X."/>
            <person name="Liu F."/>
            <person name="Wang L."/>
            <person name="Wu J."/>
            <person name="Zhang S."/>
            <person name="Li S."/>
            <person name="Liu B."/>
        </authorList>
    </citation>
    <scope>NUCLEOTIDE SEQUENCE</scope>
    <source>
        <strain evidence="5">G3494</strain>
    </source>
</reference>
<dbReference type="EMBL" id="MK463648">
    <property type="protein sequence ID" value="QFC17956.1"/>
    <property type="molecule type" value="Genomic_DNA"/>
</dbReference>